<keyword evidence="3" id="KW-1133">Transmembrane helix</keyword>
<evidence type="ECO:0000256" key="3">
    <source>
        <dbReference type="ARBA" id="ARBA00022989"/>
    </source>
</evidence>
<reference evidence="6 7" key="1">
    <citation type="submission" date="2016-10" db="EMBL/GenBank/DDBJ databases">
        <authorList>
            <person name="de Groot N.N."/>
        </authorList>
    </citation>
    <scope>NUCLEOTIDE SEQUENCE [LARGE SCALE GENOMIC DNA]</scope>
    <source>
        <strain evidence="6 7">DSM 17890</strain>
    </source>
</reference>
<organism evidence="6 7">
    <name type="scientific">Albimonas donghaensis</name>
    <dbReference type="NCBI Taxonomy" id="356660"/>
    <lineage>
        <taxon>Bacteria</taxon>
        <taxon>Pseudomonadati</taxon>
        <taxon>Pseudomonadota</taxon>
        <taxon>Alphaproteobacteria</taxon>
        <taxon>Rhodobacterales</taxon>
        <taxon>Paracoccaceae</taxon>
        <taxon>Albimonas</taxon>
    </lineage>
</organism>
<dbReference type="PANTHER" id="PTHR36985:SF1">
    <property type="entry name" value="TRANSLOCATION AND ASSEMBLY MODULE SUBUNIT TAMB"/>
    <property type="match status" value="1"/>
</dbReference>
<dbReference type="PANTHER" id="PTHR36985">
    <property type="entry name" value="TRANSLOCATION AND ASSEMBLY MODULE SUBUNIT TAMB"/>
    <property type="match status" value="1"/>
</dbReference>
<evidence type="ECO:0000313" key="6">
    <source>
        <dbReference type="EMBL" id="SDX58291.1"/>
    </source>
</evidence>
<name>A0A1H3CVX5_9RHOB</name>
<dbReference type="STRING" id="356660.SAMN05444336_10713"/>
<keyword evidence="7" id="KW-1185">Reference proteome</keyword>
<dbReference type="Pfam" id="PF04357">
    <property type="entry name" value="TamB"/>
    <property type="match status" value="1"/>
</dbReference>
<evidence type="ECO:0000313" key="7">
    <source>
        <dbReference type="Proteomes" id="UP000199118"/>
    </source>
</evidence>
<dbReference type="OrthoDB" id="7784409at2"/>
<dbReference type="EMBL" id="FNMZ01000007">
    <property type="protein sequence ID" value="SDX58291.1"/>
    <property type="molecule type" value="Genomic_DNA"/>
</dbReference>
<evidence type="ECO:0000259" key="5">
    <source>
        <dbReference type="Pfam" id="PF04357"/>
    </source>
</evidence>
<protein>
    <submittedName>
        <fullName evidence="6">Autotransporter secretion inner membrane protein TamB</fullName>
    </submittedName>
</protein>
<evidence type="ECO:0000256" key="4">
    <source>
        <dbReference type="ARBA" id="ARBA00023136"/>
    </source>
</evidence>
<dbReference type="InterPro" id="IPR007452">
    <property type="entry name" value="TamB_C"/>
</dbReference>
<dbReference type="GO" id="GO:0097347">
    <property type="term" value="C:TAM protein secretion complex"/>
    <property type="evidence" value="ECO:0007669"/>
    <property type="project" value="TreeGrafter"/>
</dbReference>
<evidence type="ECO:0000256" key="2">
    <source>
        <dbReference type="ARBA" id="ARBA00022692"/>
    </source>
</evidence>
<evidence type="ECO:0000256" key="1">
    <source>
        <dbReference type="ARBA" id="ARBA00004167"/>
    </source>
</evidence>
<comment type="subcellular location">
    <subcellularLocation>
        <location evidence="1">Membrane</location>
        <topology evidence="1">Single-pass membrane protein</topology>
    </subcellularLocation>
</comment>
<gene>
    <name evidence="6" type="ORF">SAMN05444336_10713</name>
</gene>
<accession>A0A1H3CVX5</accession>
<dbReference type="Proteomes" id="UP000199118">
    <property type="component" value="Unassembled WGS sequence"/>
</dbReference>
<proteinExistence type="predicted"/>
<keyword evidence="2" id="KW-0812">Transmembrane</keyword>
<feature type="domain" description="Translocation and assembly module TamB C-terminal" evidence="5">
    <location>
        <begin position="1221"/>
        <end position="1535"/>
    </location>
</feature>
<dbReference type="RefSeq" id="WP_092683758.1">
    <property type="nucleotide sequence ID" value="NZ_FNMZ01000007.1"/>
</dbReference>
<dbReference type="GO" id="GO:0005886">
    <property type="term" value="C:plasma membrane"/>
    <property type="evidence" value="ECO:0007669"/>
    <property type="project" value="InterPro"/>
</dbReference>
<keyword evidence="4" id="KW-0472">Membrane</keyword>
<sequence>MRTLSTRARGGAFARAAFSVAAVLLVAAVALWAGPGHAQFSIFGLKNSLVQFLLKQISVEGEFELTATGIEEPEDGVTRLAGVQIADGDGVWFKAEGVDLNWNASRILRGELEIRKLAVVGMEVLRKPNPPEVTVNEDSEVGQATFDPFAWPRSPIATRVREMRLERAFVAAGVLAPQSLSFEATGSFVDEGDEQSLTLDVTRTDDVVGEIDLNYVRDFSDESLTLKLDAGEAPGGLVAAMAGLPEGSASSFVIDASGPLTDWALTLSAEAERMIEVTGSATVNAQAPIGASLKLALVPGEALDPAAHVALGERAELDLVVQETEGGVIRIESGHFRSPSLGMDVSGDYVRDTAAMDFALKLEALAPLAALAEGVDFERFGFDGTLKGDAANFTAKGALTLAGLATAPADLGGADLDVTVTMAEERVSLDAAGFAEQVRLDKLGPDLLGETRIDVKATYGLTDQQAALEVLSVASPLLEVSVTGDADLEGESAAVDYRLATPDLKPVAGAYGQDAGGRIEAEGRAEGPFDDLKITGKLAAEGLEYQGDAWGRVQFDHDVTVGPVIGGDLSLRAEGTPYGPAAIVTGFELDGDRLVLSDLGAEAMGATAQGGLRLDLATTLAQGDLQVTAEDLGRFSELAGQAMAGSMKGTLTLAPQEGMQNGALVAELVGFRGFGAQAERADANISLRDALGAPGADFAISADGVLYVIPAGEAEAADGDAAAAPETRASMVRAEVTGTATDLTGAPGVIASGELTGLAVSGPAEAAVEGVTFEADLHDLIAAPGGVFKAVATGLEAEGTTLAELRLDATGDDLLDAAGTLVADIAASGLDAGGATVREVTAHVEASDLTGAPAATATAKVSGIDAGGATVRSAVLEASGRDLVAAPNGTAKLRIEGVDAAGAATFSRIDLTAEGGLDALKLALDARGETEAGEVVTVGVSGDGALVGEGATFRFGRLEAKAGDKGIAQRGALTLRQAGGAQSFDGINLELPGGALTGKVALRGGGLVGELALAVPDVSVPAALFEAPVTAGAVRLRADFDTRAGSPRADVTVDATGLMIRDVTEEADQALNVALRTDWNGRVLNADGQVTGGFGDALRVTAAIPLRPAGLVPAPPRGAQIDAGVTWKGEVETIWPLLPLSDHVLTGELDLDLRVGGTFDNPRPAGRVELTGGAYQNLEVGTILTDLRVSSSLRENGGGLVVKVDALDGAKGPVQAEIHLKGKEIEAVLTTREAVLVRRDDVTAAITTDIRVEGPLTEPLVAGTVTVDRAEVRLVSATPPSLASLGEVEIKGAPPEEVEETPTGGPQLDVKVRAPGNIFVRGRGLQSEWEMSLDITGSAFAPAIAGAVERRRGTLDFLGREFDLVRGAVRFDGSTTIDPLIDVSLEHERDDITGRIAVRGYASDPSLAFESVPALPEDEVLPRVIFGRPRQSMTAAEALQLAGGVATLLSGGEGVLGQVRSAVGLDVLSVDTSGESTAVKAGRNVADGVFVGVNQPVDGGSTSVEVEVEVFENFTVEAETGADASAVGVGWKHDW</sequence>
<dbReference type="GO" id="GO:0009306">
    <property type="term" value="P:protein secretion"/>
    <property type="evidence" value="ECO:0007669"/>
    <property type="project" value="InterPro"/>
</dbReference>